<proteinExistence type="predicted"/>
<evidence type="ECO:0000313" key="2">
    <source>
        <dbReference type="Proteomes" id="UP000199215"/>
    </source>
</evidence>
<dbReference type="EMBL" id="FNWU01000032">
    <property type="protein sequence ID" value="SEH68194.1"/>
    <property type="molecule type" value="Genomic_DNA"/>
</dbReference>
<protein>
    <submittedName>
        <fullName evidence="1">Uncharacterized protein</fullName>
    </submittedName>
</protein>
<dbReference type="AlphaFoldDB" id="A0A1H6K8N4"/>
<gene>
    <name evidence="1" type="ORF">SAMN05192561_1321</name>
</gene>
<reference evidence="1 2" key="1">
    <citation type="submission" date="2016-10" db="EMBL/GenBank/DDBJ databases">
        <authorList>
            <person name="de Groot N.N."/>
        </authorList>
    </citation>
    <scope>NUCLEOTIDE SEQUENCE [LARGE SCALE GENOMIC DNA]</scope>
    <source>
        <strain evidence="1 2">IBRC-M10418</strain>
    </source>
</reference>
<keyword evidence="2" id="KW-1185">Reference proteome</keyword>
<sequence>MLWTGKDRNCSVLYRNHRLIWIMGCEVATRTVDTAGWPMIYEFSCALGSESTDRGELFKVFITSNERECELIHEKEGQCVTYVRVESRLARITLDRRMTMEVVRLLLGGICWRHTEVCNLEFSWHTGKLWEHIVVSSSLLELEEVDILQDIYVGIFLGEDYDQDTEYDYCASAECSTYLIDAKFPDIF</sequence>
<organism evidence="1 2">
    <name type="scientific">Halopenitus malekzadehii</name>
    <dbReference type="NCBI Taxonomy" id="1267564"/>
    <lineage>
        <taxon>Archaea</taxon>
        <taxon>Methanobacteriati</taxon>
        <taxon>Methanobacteriota</taxon>
        <taxon>Stenosarchaea group</taxon>
        <taxon>Halobacteria</taxon>
        <taxon>Halobacteriales</taxon>
        <taxon>Haloferacaceae</taxon>
        <taxon>Halopenitus</taxon>
    </lineage>
</organism>
<name>A0A1H6K8N4_9EURY</name>
<accession>A0A1H6K8N4</accession>
<dbReference type="Proteomes" id="UP000199215">
    <property type="component" value="Unassembled WGS sequence"/>
</dbReference>
<evidence type="ECO:0000313" key="1">
    <source>
        <dbReference type="EMBL" id="SEH68194.1"/>
    </source>
</evidence>